<feature type="coiled-coil region" evidence="5">
    <location>
        <begin position="175"/>
        <end position="202"/>
    </location>
</feature>
<dbReference type="Gene3D" id="6.10.250.1270">
    <property type="match status" value="1"/>
</dbReference>
<feature type="domain" description="GAR" evidence="7">
    <location>
        <begin position="3014"/>
        <end position="3088"/>
    </location>
</feature>
<keyword evidence="9" id="KW-1185">Reference proteome</keyword>
<dbReference type="EMBL" id="CAJVPK010000162">
    <property type="protein sequence ID" value="CAG8463677.1"/>
    <property type="molecule type" value="Genomic_DNA"/>
</dbReference>
<protein>
    <submittedName>
        <fullName evidence="8">9995_t:CDS:1</fullName>
    </submittedName>
</protein>
<feature type="coiled-coil region" evidence="5">
    <location>
        <begin position="1566"/>
        <end position="1611"/>
    </location>
</feature>
<keyword evidence="5" id="KW-0175">Coiled coil</keyword>
<evidence type="ECO:0000256" key="4">
    <source>
        <dbReference type="ARBA" id="ARBA00023212"/>
    </source>
</evidence>
<feature type="coiled-coil region" evidence="5">
    <location>
        <begin position="748"/>
        <end position="775"/>
    </location>
</feature>
<name>A0A9N8YY99_9GLOM</name>
<reference evidence="8" key="1">
    <citation type="submission" date="2021-06" db="EMBL/GenBank/DDBJ databases">
        <authorList>
            <person name="Kallberg Y."/>
            <person name="Tangrot J."/>
            <person name="Rosling A."/>
        </authorList>
    </citation>
    <scope>NUCLEOTIDE SEQUENCE</scope>
    <source>
        <strain evidence="8">AZ414A</strain>
    </source>
</reference>
<keyword evidence="4" id="KW-0206">Cytoskeleton</keyword>
<feature type="compositionally biased region" description="Polar residues" evidence="6">
    <location>
        <begin position="3267"/>
        <end position="3290"/>
    </location>
</feature>
<dbReference type="InterPro" id="IPR003108">
    <property type="entry name" value="GAR_dom"/>
</dbReference>
<dbReference type="SUPFAM" id="SSF143575">
    <property type="entry name" value="GAS2 domain-like"/>
    <property type="match status" value="1"/>
</dbReference>
<dbReference type="Gene3D" id="1.20.58.60">
    <property type="match status" value="5"/>
</dbReference>
<evidence type="ECO:0000256" key="6">
    <source>
        <dbReference type="SAM" id="MobiDB-lite"/>
    </source>
</evidence>
<dbReference type="PANTHER" id="PTHR11915">
    <property type="entry name" value="SPECTRIN/FILAMIN RELATED CYTOSKELETAL PROTEIN"/>
    <property type="match status" value="1"/>
</dbReference>
<feature type="compositionally biased region" description="Basic and acidic residues" evidence="6">
    <location>
        <begin position="3228"/>
        <end position="3261"/>
    </location>
</feature>
<gene>
    <name evidence="8" type="ORF">DEBURN_LOCUS2810</name>
</gene>
<feature type="region of interest" description="Disordered" evidence="6">
    <location>
        <begin position="3100"/>
        <end position="3142"/>
    </location>
</feature>
<feature type="coiled-coil region" evidence="5">
    <location>
        <begin position="2512"/>
        <end position="2547"/>
    </location>
</feature>
<comment type="caution">
    <text evidence="8">The sequence shown here is derived from an EMBL/GenBank/DDBJ whole genome shotgun (WGS) entry which is preliminary data.</text>
</comment>
<feature type="coiled-coil region" evidence="5">
    <location>
        <begin position="1046"/>
        <end position="1073"/>
    </location>
</feature>
<dbReference type="Pfam" id="PF01246">
    <property type="entry name" value="Ribosomal_L24e"/>
    <property type="match status" value="1"/>
</dbReference>
<dbReference type="GO" id="GO:0008017">
    <property type="term" value="F:microtubule binding"/>
    <property type="evidence" value="ECO:0007669"/>
    <property type="project" value="InterPro"/>
</dbReference>
<feature type="compositionally biased region" description="Polar residues" evidence="6">
    <location>
        <begin position="2933"/>
        <end position="2984"/>
    </location>
</feature>
<dbReference type="SMART" id="SM00243">
    <property type="entry name" value="GAS2"/>
    <property type="match status" value="1"/>
</dbReference>
<dbReference type="Proteomes" id="UP000789706">
    <property type="component" value="Unassembled WGS sequence"/>
</dbReference>
<dbReference type="InterPro" id="IPR018159">
    <property type="entry name" value="Spectrin/alpha-actinin"/>
</dbReference>
<dbReference type="InterPro" id="IPR000988">
    <property type="entry name" value="Ribosomal_eL24-rel_N"/>
</dbReference>
<comment type="similarity">
    <text evidence="2">Belongs to the eukaryotic ribosomal protein eL24 family.</text>
</comment>
<organism evidence="8 9">
    <name type="scientific">Diversispora eburnea</name>
    <dbReference type="NCBI Taxonomy" id="1213867"/>
    <lineage>
        <taxon>Eukaryota</taxon>
        <taxon>Fungi</taxon>
        <taxon>Fungi incertae sedis</taxon>
        <taxon>Mucoromycota</taxon>
        <taxon>Glomeromycotina</taxon>
        <taxon>Glomeromycetes</taxon>
        <taxon>Diversisporales</taxon>
        <taxon>Diversisporaceae</taxon>
        <taxon>Diversispora</taxon>
    </lineage>
</organism>
<sequence>MEEDSYNPEINPEILQGDDSSINSIEEIEVLNVITVDQEYAEKSQVFQENLNILQNLNILPSSGDPLEEYFRATQTLVSWMTSNFPTFPSYSTLPIDLDYINLSDQSLSKIETEIISKQLDYNQLNDLLLSNDNSSSLLNPNLLKEHSIAFEKLWQIFFNLIELGKLKCQELKWVAELNIKVDEVDVEIKKAEVMLEGVEESRKKTHDDVVAAEEIVHDVSEKVKEVNQLYQHERFRAPEDLKIHIQLIITSNVPNLKNKINITKQTLAYDRRIVRWFDGSNEADKIISDTLNRVKQLEVPDFINKYEWSEEQQNLESLVNERRKIIQGIDESVQELKSTRIDELEKKFDETITIIKDSSDSEEQTVIELMTKQFKNLNERIIKLTDFITLLLSQTTTERYSMVINNLISMQNSRNQMAQIRKTIIEHNDAGLVHGDVKDLESQITNFENELLTDNSALSKALRQKHSKLLMTIQNIRIALAENRLQMAAYLSPSSPSSPTSAGSEFERLQVKIRDKLEYFHSHLAFPPTYLNDTDAENEEPERVHGLTCNDDHVEEFIERYNLIESELISFERSQWVEFWLKSEPVKRIRGNEVAEEINEMESKFASIKDLMEDRKRDIQVIKEGRTFAKAVNEIRDKLDNVKGQMRRGDTTTDASIQELDAHMVDARNLIKSLASSYAHLLSVDAEDQSYKEAFENQKVQLVKVEAWIEEVRIWFKEAERIRIWIDERINTLENVPKVDVFQEGDAPATQEEVDEWQNDYEEMERKTEKFDEEDITRLRAHVKNIMGNEVAASDSMSPADTMTISITLKTLKLLDQLLGMLKRRDNQLAVLYTRVQWEREFKNAMDIWNRINGETRSFILDHGRWKPPISNGDDGWPLKSSQPSQRDVTIEANAIERSIIDFENNTIPPTTEIFDELVELSPIEVPEHLMVKQENLEERDMNKLKSYMDFAKEVLMQRQQVLEYTNSADKAHLDCTELRDQLIIEEENPRGGSVEKKYIARVEELEKRINNSLKSTTESIRYPEYFEHDPSENVVVREAVQMYHKKLEEVLEETNEALKNYQRSLKLKKMAEEYKKEAERLGNWISQKDKFVINRKFDVFRNPCNFSSKDIEDYAAGNAQIVVDVHNFDQDELKTLKEKVVALVDEVKSIKTKAVNTDELESMIVTLDEKLNGLRDNIQILQSREPDEVNSAQKRLTWEESHKNSSDFINDSLKRTKSFIAEKASWKLKTPEDINAREVLDNEFTTIEENINNFVSNVIVSNKSNYDAFIEASDKLTTDKEPRKKLEGRQSELENNVTKLKDHVSYSRDLLNQRAEMVEYNAEATTLDNFASELKDNLIQAEKNVSSGPSEIDFDSKIKEFNQKVTTLWDEKGSKISYPTSTIMDEVKVTKNESIKEAAQKRLSTLRHAEDELNKLYDTYKSSLALQERANECIKNSERLQSTIEDRLKTLNDLKVDPLSQIYPYDTPQVQEMLDNHELFKQENTRIDLEDISEVRRNVESLIEDIKKANCKSVDPKPIRESLNNLNKIFGDIQNLSSLHQLDLNVLQTRSKWEELYDPNLSSIKDLTSEINDFIENKARWNQENSQPMTDLQDEFINLKQKVTKFEENSLFSFKTAYNEMATSMKSFLSKSPPPQHIVDRQLGLNKKFDELVERVNLSDQVLKQREAINSFFSQSDTVEKEGDALKALINSAEENGEVDPSFPEKVATFNKNLDDLRKNLADKIPYPKDKLSGEDIDASIKQARYLITSYKINKFAVNDRLQELDQLSKGLDDSLKSYQETMSLSEELDNVLSDSKKLEDELDRFTSEKALWKSQESPVAESEIDSVIKKLNDELEDIKKKISDFENKKVEPINNKIDEYQTSKSEFEKDIPEHVKNRQQAVNDSMQKLKSIEDYAKEILLSNEPSSPGGEGNSVSIAVNSFSERVKDLWDDVASKIIYPTCSVQNDQDRTAHSEDCNSVIREAVKAQNESLASLSNSLNDLLHTHKNVLRRKLLIESYLKQANDVASWIQPGLNTLEGILNNENLCDLSEDQLHQLISEIDAIEAARQSYHSTFDFAKNLANKLIEDMTNETKGDNVDDDVKADLELVLSKSQEIDTLWENLQANVPKAKQIIDQALQVKDFKEKAKEVLSKINELSNIMIKTPVEDVSDADMKDWEIKLNSLEQTELFSLIKVYDLVRENLQVNIGALSEKEAIEMEEVFQQIVNAIDNMKNIFKEKNDEVEAYQSEQIAKAFICNVNDLQQWIDDTISTFQNAKQNNSIMVANSSDLNNKNFHDLTGVIKNFNNQLPDRMSQLERIRSDFIDINSRESGHDLQEITEYHSNLDDAWEKLDTSAEDINKLLEKVSTWHDRHEDIYRIENEIFNVLESRINSLSSIDFNKLEAEVKELDENIKKASIMLEEVKTAALQIHDIPNNVIDEFNRQNFDIHYDQAVERLAHLSESFQTALAAAHNASQLAAFHADANRVIASCYEGIAIVKSRNEELERSSYYALEIDSLSNLLYDALDGNTQSKEKLEKCEQQVKNNLKDEADKLIEQNPETNKERVLNIFNKVTVALDQFNDAVVLEHRELDLVRKVHTHTKAAHDIKNWMSACKKAALEIQVGTVEQEEGICELEDKVAKFQATVDAFKGMSHQVLLPEINNVDIDEPRPEESNPIIKESIQTRTNRVLEDWYALKDLVNHLRISLNASKESQEVSRAINDILVAVGQVKERVLNIESFVNGDGVPRLPTIDDVENGERELEEIQAEVDHILGHKIDALDDLINNLTERDVGYVQQRAGIAETLTNLASIIDNKRSQLKEAHNLAIFGTKADEMNALMRSLLDVIDVASKTEDGSPLELLIPIELQSRSIEVETKYNYYQPKIDQKLLEAQHLAEQMKDDWRVVDRLGILNEQWNELNEVALSKKEQLKRILSGQKSSPRTPTTRHARSNSQIYSGSRPFSPTKYSRSSTRPPSRNAITPKTSSSSLRYRTGTPKTPTRFTPSPTPGVPGSPRRPPIRLLPHSVNNYIPDPNDDLDVEVARIVNACPVKISVSMVEGESGKYMFGEVDPKLCYCKILRSRMVMVRVGGGWAELSKFLVEHANLEQKYIPKARSFVGIDGNDENEPTTSKSSPGPNVRKENISKGPDVRFDDPTKSGSPLALKRMTYTRKVSSLDNNDRSRFGKPKSLSLQKLNPRKISWTIVYRRMHKKGITEEVAKKRTRRTVKTQRAIVGASLEVIKDKRNQKPEVREAARAADIREAKEKKKQEQAKRKAEKAKTAQATNRGQQKISKQQARGAQSKISGKSR</sequence>
<dbReference type="PROSITE" id="PS51460">
    <property type="entry name" value="GAR"/>
    <property type="match status" value="1"/>
</dbReference>
<dbReference type="OrthoDB" id="10017054at2759"/>
<dbReference type="SMART" id="SM00150">
    <property type="entry name" value="SPEC"/>
    <property type="match status" value="3"/>
</dbReference>
<feature type="coiled-coil region" evidence="5">
    <location>
        <begin position="1784"/>
        <end position="1851"/>
    </location>
</feature>
<proteinExistence type="inferred from homology"/>
<dbReference type="InterPro" id="IPR038630">
    <property type="entry name" value="L24e/L24_sf"/>
</dbReference>
<feature type="compositionally biased region" description="Basic and acidic residues" evidence="6">
    <location>
        <begin position="3120"/>
        <end position="3137"/>
    </location>
</feature>
<evidence type="ECO:0000256" key="2">
    <source>
        <dbReference type="ARBA" id="ARBA00005647"/>
    </source>
</evidence>
<dbReference type="InterPro" id="IPR036534">
    <property type="entry name" value="GAR_dom_sf"/>
</dbReference>
<feature type="coiled-coil region" evidence="5">
    <location>
        <begin position="1135"/>
        <end position="1186"/>
    </location>
</feature>
<feature type="compositionally biased region" description="Pro residues" evidence="6">
    <location>
        <begin position="2987"/>
        <end position="2998"/>
    </location>
</feature>
<evidence type="ECO:0000256" key="1">
    <source>
        <dbReference type="ARBA" id="ARBA00004245"/>
    </source>
</evidence>
<evidence type="ECO:0000313" key="8">
    <source>
        <dbReference type="EMBL" id="CAG8463677.1"/>
    </source>
</evidence>
<dbReference type="Gene3D" id="2.30.170.20">
    <property type="entry name" value="Ribosomal protein L24e"/>
    <property type="match status" value="1"/>
</dbReference>
<evidence type="ECO:0000256" key="5">
    <source>
        <dbReference type="SAM" id="Coils"/>
    </source>
</evidence>
<evidence type="ECO:0000256" key="3">
    <source>
        <dbReference type="ARBA" id="ARBA00022490"/>
    </source>
</evidence>
<dbReference type="GO" id="GO:0005856">
    <property type="term" value="C:cytoskeleton"/>
    <property type="evidence" value="ECO:0007669"/>
    <property type="project" value="UniProtKB-SubCell"/>
</dbReference>
<comment type="subcellular location">
    <subcellularLocation>
        <location evidence="1">Cytoplasm</location>
        <location evidence="1">Cytoskeleton</location>
    </subcellularLocation>
</comment>
<feature type="coiled-coil region" evidence="5">
    <location>
        <begin position="2382"/>
        <end position="2409"/>
    </location>
</feature>
<keyword evidence="3" id="KW-0963">Cytoplasm</keyword>
<feature type="region of interest" description="Disordered" evidence="6">
    <location>
        <begin position="2916"/>
        <end position="3000"/>
    </location>
</feature>
<dbReference type="SUPFAM" id="SSF46966">
    <property type="entry name" value="Spectrin repeat"/>
    <property type="match status" value="2"/>
</dbReference>
<evidence type="ECO:0000259" key="7">
    <source>
        <dbReference type="PROSITE" id="PS51460"/>
    </source>
</evidence>
<evidence type="ECO:0000313" key="9">
    <source>
        <dbReference type="Proteomes" id="UP000789706"/>
    </source>
</evidence>
<accession>A0A9N8YY99</accession>
<dbReference type="Pfam" id="PF02187">
    <property type="entry name" value="GAS2"/>
    <property type="match status" value="1"/>
</dbReference>
<feature type="region of interest" description="Disordered" evidence="6">
    <location>
        <begin position="3228"/>
        <end position="3290"/>
    </location>
</feature>
<dbReference type="Gene3D" id="3.30.920.20">
    <property type="entry name" value="Gas2-like domain"/>
    <property type="match status" value="1"/>
</dbReference>